<feature type="binding site" evidence="6">
    <location>
        <position position="86"/>
    </location>
    <ligand>
        <name>Fe cation</name>
        <dbReference type="ChEBI" id="CHEBI:24875"/>
        <label>2</label>
    </ligand>
</feature>
<feature type="binding site" evidence="6">
    <location>
        <position position="215"/>
    </location>
    <ligand>
        <name>Fe cation</name>
        <dbReference type="ChEBI" id="CHEBI:24875"/>
        <label>2</label>
    </ligand>
</feature>
<accession>A0AAW0LGK0</accession>
<dbReference type="GO" id="GO:0046872">
    <property type="term" value="F:metal ion binding"/>
    <property type="evidence" value="ECO:0007669"/>
    <property type="project" value="UniProtKB-KW"/>
</dbReference>
<dbReference type="InterPro" id="IPR024927">
    <property type="entry name" value="Acid_PPase"/>
</dbReference>
<comment type="caution">
    <text evidence="8">The sequence shown here is derived from an EMBL/GenBank/DDBJ whole genome shotgun (WGS) entry which is preliminary data.</text>
</comment>
<dbReference type="Proteomes" id="UP000237347">
    <property type="component" value="Unassembled WGS sequence"/>
</dbReference>
<comment type="catalytic activity">
    <reaction evidence="1 5">
        <text>a phosphate monoester + H2O = an alcohol + phosphate</text>
        <dbReference type="Rhea" id="RHEA:15017"/>
        <dbReference type="ChEBI" id="CHEBI:15377"/>
        <dbReference type="ChEBI" id="CHEBI:30879"/>
        <dbReference type="ChEBI" id="CHEBI:43474"/>
        <dbReference type="ChEBI" id="CHEBI:67140"/>
        <dbReference type="EC" id="3.1.3.2"/>
    </reaction>
</comment>
<gene>
    <name evidence="8" type="primary">PAP17_0</name>
    <name evidence="8" type="ORF">CFP56_002782</name>
</gene>
<dbReference type="GO" id="GO:0003993">
    <property type="term" value="F:acid phosphatase activity"/>
    <property type="evidence" value="ECO:0007669"/>
    <property type="project" value="UniProtKB-UniRule"/>
</dbReference>
<keyword evidence="3" id="KW-0732">Signal</keyword>
<keyword evidence="5 6" id="KW-0408">Iron</keyword>
<dbReference type="InterPro" id="IPR029052">
    <property type="entry name" value="Metallo-depent_PP-like"/>
</dbReference>
<dbReference type="PANTHER" id="PTHR10161:SF14">
    <property type="entry name" value="TARTRATE-RESISTANT ACID PHOSPHATASE TYPE 5"/>
    <property type="match status" value="1"/>
</dbReference>
<feature type="domain" description="Calcineurin-like phosphoesterase" evidence="7">
    <location>
        <begin position="5"/>
        <end position="218"/>
    </location>
</feature>
<evidence type="ECO:0000256" key="6">
    <source>
        <dbReference type="PIRSR" id="PIRSR000898-1"/>
    </source>
</evidence>
<feature type="binding site" evidence="6">
    <location>
        <position position="180"/>
    </location>
    <ligand>
        <name>Fe cation</name>
        <dbReference type="ChEBI" id="CHEBI:24875"/>
        <label>2</label>
    </ligand>
</feature>
<feature type="binding site" evidence="6">
    <location>
        <position position="21"/>
    </location>
    <ligand>
        <name>Fe cation</name>
        <dbReference type="ChEBI" id="CHEBI:24875"/>
        <label>1</label>
    </ligand>
</feature>
<evidence type="ECO:0000256" key="5">
    <source>
        <dbReference type="PIRNR" id="PIRNR000898"/>
    </source>
</evidence>
<dbReference type="SUPFAM" id="SSF56300">
    <property type="entry name" value="Metallo-dependent phosphatases"/>
    <property type="match status" value="1"/>
</dbReference>
<keyword evidence="6" id="KW-0479">Metal-binding</keyword>
<feature type="binding site" evidence="6">
    <location>
        <position position="18"/>
    </location>
    <ligand>
        <name>Fe cation</name>
        <dbReference type="ChEBI" id="CHEBI:24875"/>
        <label>1</label>
    </ligand>
</feature>
<dbReference type="EC" id="3.1.3.2" evidence="5"/>
<feature type="binding site" evidence="6">
    <location>
        <position position="18"/>
    </location>
    <ligand>
        <name>Fe cation</name>
        <dbReference type="ChEBI" id="CHEBI:24875"/>
        <label>2</label>
    </ligand>
</feature>
<dbReference type="InterPro" id="IPR004843">
    <property type="entry name" value="Calcineurin-like_PHP"/>
</dbReference>
<sequence length="297" mass="33828">MGIIGEKLDIDFVVSTGDNFYDNGLTSEEDTAFEESFTKIYTAKSLQKQWYSGKGNVEAQLSPVLRKIDSRWLCLRSFIVNSVLGNHDYRGNVEAQLSPVLRKIDSRWLCLRSFIVNSELAEILFVDTTPFVEAYFTDAEGHTYDWRGIKSRKAYISNLLKEVESTLKESTAKWKIVVGHHAIRSVGHHGDTKELTKWLLPILQANNVDFYMNGHDHCLEHISDSDSPVQFLTSGAGSKAWRGDIKGLNRGGLNFFYDGQGFMSAQFTRTEAEIVFYDVFGKVLHRWNMVKQLHQSI</sequence>
<evidence type="ECO:0000313" key="9">
    <source>
        <dbReference type="Proteomes" id="UP000237347"/>
    </source>
</evidence>
<keyword evidence="4 5" id="KW-0378">Hydrolase</keyword>
<dbReference type="AlphaFoldDB" id="A0AAW0LGK0"/>
<reference evidence="8 9" key="1">
    <citation type="journal article" date="2018" name="Sci. Data">
        <title>The draft genome sequence of cork oak.</title>
        <authorList>
            <person name="Ramos A.M."/>
            <person name="Usie A."/>
            <person name="Barbosa P."/>
            <person name="Barros P.M."/>
            <person name="Capote T."/>
            <person name="Chaves I."/>
            <person name="Simoes F."/>
            <person name="Abreu I."/>
            <person name="Carrasquinho I."/>
            <person name="Faro C."/>
            <person name="Guimaraes J.B."/>
            <person name="Mendonca D."/>
            <person name="Nobrega F."/>
            <person name="Rodrigues L."/>
            <person name="Saibo N.J.M."/>
            <person name="Varela M.C."/>
            <person name="Egas C."/>
            <person name="Matos J."/>
            <person name="Miguel C.M."/>
            <person name="Oliveira M.M."/>
            <person name="Ricardo C.P."/>
            <person name="Goncalves S."/>
        </authorList>
    </citation>
    <scope>NUCLEOTIDE SEQUENCE [LARGE SCALE GENOMIC DNA]</scope>
    <source>
        <strain evidence="9">cv. HL8</strain>
    </source>
</reference>
<dbReference type="Pfam" id="PF00149">
    <property type="entry name" value="Metallophos"/>
    <property type="match status" value="1"/>
</dbReference>
<dbReference type="EMBL" id="PKMF04000112">
    <property type="protein sequence ID" value="KAK7849553.1"/>
    <property type="molecule type" value="Genomic_DNA"/>
</dbReference>
<protein>
    <recommendedName>
        <fullName evidence="5">Purple acid phosphatase</fullName>
        <ecNumber evidence="5">3.1.3.2</ecNumber>
    </recommendedName>
</protein>
<dbReference type="PANTHER" id="PTHR10161">
    <property type="entry name" value="TARTRATE-RESISTANT ACID PHOSPHATASE TYPE 5"/>
    <property type="match status" value="1"/>
</dbReference>
<feature type="binding site" evidence="6">
    <location>
        <position position="217"/>
    </location>
    <ligand>
        <name>Fe cation</name>
        <dbReference type="ChEBI" id="CHEBI:24875"/>
        <label>1</label>
    </ligand>
</feature>
<comment type="similarity">
    <text evidence="2">Belongs to the metallophosphoesterase superfamily. Purple acid phosphatase family.</text>
</comment>
<evidence type="ECO:0000259" key="7">
    <source>
        <dbReference type="Pfam" id="PF00149"/>
    </source>
</evidence>
<evidence type="ECO:0000256" key="2">
    <source>
        <dbReference type="ARBA" id="ARBA00008723"/>
    </source>
</evidence>
<dbReference type="CDD" id="cd07378">
    <property type="entry name" value="MPP_ACP5"/>
    <property type="match status" value="1"/>
</dbReference>
<evidence type="ECO:0000256" key="1">
    <source>
        <dbReference type="ARBA" id="ARBA00000032"/>
    </source>
</evidence>
<comment type="cofactor">
    <cofactor evidence="6">
        <name>Fe cation</name>
        <dbReference type="ChEBI" id="CHEBI:24875"/>
    </cofactor>
    <text evidence="6">Binds 2 iron ions per subunit.</text>
</comment>
<name>A0AAW0LGK0_QUESU</name>
<dbReference type="PIRSF" id="PIRSF000898">
    <property type="entry name" value="Acid_Ptase_5"/>
    <property type="match status" value="1"/>
</dbReference>
<proteinExistence type="inferred from homology"/>
<dbReference type="InterPro" id="IPR051558">
    <property type="entry name" value="Metallophosphoesterase_PAP"/>
</dbReference>
<dbReference type="Gene3D" id="3.60.21.10">
    <property type="match status" value="2"/>
</dbReference>
<keyword evidence="9" id="KW-1185">Reference proteome</keyword>
<evidence type="ECO:0000256" key="4">
    <source>
        <dbReference type="ARBA" id="ARBA00022801"/>
    </source>
</evidence>
<organism evidence="8 9">
    <name type="scientific">Quercus suber</name>
    <name type="common">Cork oak</name>
    <dbReference type="NCBI Taxonomy" id="58331"/>
    <lineage>
        <taxon>Eukaryota</taxon>
        <taxon>Viridiplantae</taxon>
        <taxon>Streptophyta</taxon>
        <taxon>Embryophyta</taxon>
        <taxon>Tracheophyta</taxon>
        <taxon>Spermatophyta</taxon>
        <taxon>Magnoliopsida</taxon>
        <taxon>eudicotyledons</taxon>
        <taxon>Gunneridae</taxon>
        <taxon>Pentapetalae</taxon>
        <taxon>rosids</taxon>
        <taxon>fabids</taxon>
        <taxon>Fagales</taxon>
        <taxon>Fagaceae</taxon>
        <taxon>Quercus</taxon>
    </lineage>
</organism>
<evidence type="ECO:0000256" key="3">
    <source>
        <dbReference type="ARBA" id="ARBA00022729"/>
    </source>
</evidence>
<evidence type="ECO:0000313" key="8">
    <source>
        <dbReference type="EMBL" id="KAK7849553.1"/>
    </source>
</evidence>